<evidence type="ECO:0000256" key="2">
    <source>
        <dbReference type="ARBA" id="ARBA00023134"/>
    </source>
</evidence>
<dbReference type="GO" id="GO:0032543">
    <property type="term" value="P:mitochondrial translation"/>
    <property type="evidence" value="ECO:0007669"/>
    <property type="project" value="TreeGrafter"/>
</dbReference>
<keyword evidence="1" id="KW-0547">Nucleotide-binding</keyword>
<keyword evidence="3" id="KW-0732">Signal</keyword>
<dbReference type="GO" id="GO:0005525">
    <property type="term" value="F:GTP binding"/>
    <property type="evidence" value="ECO:0007669"/>
    <property type="project" value="UniProtKB-KW"/>
</dbReference>
<accession>A0A8C1LF15</accession>
<dbReference type="Gene3D" id="1.10.1580.10">
    <property type="match status" value="1"/>
</dbReference>
<reference evidence="4" key="1">
    <citation type="submission" date="2025-08" db="UniProtKB">
        <authorList>
            <consortium name="Ensembl"/>
        </authorList>
    </citation>
    <scope>IDENTIFICATION</scope>
</reference>
<reference evidence="4" key="2">
    <citation type="submission" date="2025-09" db="UniProtKB">
        <authorList>
            <consortium name="Ensembl"/>
        </authorList>
    </citation>
    <scope>IDENTIFICATION</scope>
</reference>
<dbReference type="PANTHER" id="PTHR45782:SF4">
    <property type="entry name" value="MITOCHONDRIAL RIBOSOME-ASSOCIATED GTPASE 1"/>
    <property type="match status" value="1"/>
</dbReference>
<sequence>NVNNVICLNIGMLLLLLGKALKVGGEPGITKAVLTKIPVSFIIIWWIQLGVLSPRTENIETGMKLALCTILDHLVGEDVIADYLTVIDDACDNFFCKYVEKYNLEEPCNDIQHVLKSIAVNLGKTKRVKAITGVGEQHHVQLPDSSAAAYDFIRAFRKGELGKVMLD</sequence>
<feature type="chain" id="PRO_5034458737" evidence="3">
    <location>
        <begin position="26"/>
        <end position="167"/>
    </location>
</feature>
<evidence type="ECO:0000256" key="1">
    <source>
        <dbReference type="ARBA" id="ARBA00022741"/>
    </source>
</evidence>
<dbReference type="AlphaFoldDB" id="A0A8C1LF15"/>
<name>A0A8C1LF15_CYPCA</name>
<evidence type="ECO:0000313" key="5">
    <source>
        <dbReference type="Proteomes" id="UP000694427"/>
    </source>
</evidence>
<organism evidence="4 5">
    <name type="scientific">Cyprinus carpio</name>
    <name type="common">Common carp</name>
    <dbReference type="NCBI Taxonomy" id="7962"/>
    <lineage>
        <taxon>Eukaryota</taxon>
        <taxon>Metazoa</taxon>
        <taxon>Chordata</taxon>
        <taxon>Craniata</taxon>
        <taxon>Vertebrata</taxon>
        <taxon>Euteleostomi</taxon>
        <taxon>Actinopterygii</taxon>
        <taxon>Neopterygii</taxon>
        <taxon>Teleostei</taxon>
        <taxon>Ostariophysi</taxon>
        <taxon>Cypriniformes</taxon>
        <taxon>Cyprinidae</taxon>
        <taxon>Cyprininae</taxon>
        <taxon>Cyprinus</taxon>
    </lineage>
</organism>
<keyword evidence="5" id="KW-1185">Reference proteome</keyword>
<keyword evidence="2" id="KW-0342">GTP-binding</keyword>
<dbReference type="GO" id="GO:0003924">
    <property type="term" value="F:GTPase activity"/>
    <property type="evidence" value="ECO:0007669"/>
    <property type="project" value="TreeGrafter"/>
</dbReference>
<dbReference type="Proteomes" id="UP000694427">
    <property type="component" value="Unplaced"/>
</dbReference>
<evidence type="ECO:0000256" key="3">
    <source>
        <dbReference type="SAM" id="SignalP"/>
    </source>
</evidence>
<dbReference type="FunFam" id="1.10.1580.10:FF:000004">
    <property type="entry name" value="Mitochondrial GTPase 1"/>
    <property type="match status" value="1"/>
</dbReference>
<evidence type="ECO:0000313" key="4">
    <source>
        <dbReference type="Ensembl" id="ENSCCRP00010061791.1"/>
    </source>
</evidence>
<dbReference type="Ensembl" id="ENSCCRT00010067822.1">
    <property type="protein sequence ID" value="ENSCCRP00010061791.1"/>
    <property type="gene ID" value="ENSCCRG00010026275.1"/>
</dbReference>
<proteinExistence type="predicted"/>
<feature type="signal peptide" evidence="3">
    <location>
        <begin position="1"/>
        <end position="25"/>
    </location>
</feature>
<dbReference type="GO" id="GO:0005739">
    <property type="term" value="C:mitochondrion"/>
    <property type="evidence" value="ECO:0007669"/>
    <property type="project" value="TreeGrafter"/>
</dbReference>
<dbReference type="InterPro" id="IPR023179">
    <property type="entry name" value="GTP-bd_ortho_bundle_sf"/>
</dbReference>
<dbReference type="PANTHER" id="PTHR45782">
    <property type="entry name" value="MITOCHONDRIAL RIBOSOME-ASSOCIATED GTPASE 1"/>
    <property type="match status" value="1"/>
</dbReference>
<protein>
    <submittedName>
        <fullName evidence="4">Mitochondrial ribosome-associated GTPase 1</fullName>
    </submittedName>
</protein>